<proteinExistence type="inferred from homology"/>
<gene>
    <name evidence="4" type="ORF">ABAZ39_18000</name>
    <name evidence="5" type="ORF">C1S70_03505</name>
</gene>
<dbReference type="KEGG" id="abq:ABAZ39_18000"/>
<dbReference type="InterPro" id="IPR036183">
    <property type="entry name" value="YajQ-like_sf"/>
</dbReference>
<dbReference type="EMBL" id="CP007794">
    <property type="protein sequence ID" value="AIB13833.1"/>
    <property type="molecule type" value="Genomic_DNA"/>
</dbReference>
<evidence type="ECO:0000313" key="7">
    <source>
        <dbReference type="Proteomes" id="UP000236268"/>
    </source>
</evidence>
<dbReference type="Proteomes" id="UP000027186">
    <property type="component" value="Plasmid AbAZ39_p1"/>
</dbReference>
<geneLocation type="plasmid" evidence="5">
    <name>p1unnanmed</name>
</geneLocation>
<evidence type="ECO:0000313" key="4">
    <source>
        <dbReference type="EMBL" id="AIB13833.1"/>
    </source>
</evidence>
<dbReference type="CDD" id="cd11740">
    <property type="entry name" value="YajQ_like"/>
    <property type="match status" value="1"/>
</dbReference>
<name>A0A060DRM0_9PROT</name>
<dbReference type="Gene3D" id="3.30.70.990">
    <property type="entry name" value="YajQ-like, domain 2"/>
    <property type="match status" value="1"/>
</dbReference>
<dbReference type="SUPFAM" id="SSF89963">
    <property type="entry name" value="YajQ-like"/>
    <property type="match status" value="2"/>
</dbReference>
<dbReference type="GO" id="GO:0000166">
    <property type="term" value="F:nucleotide binding"/>
    <property type="evidence" value="ECO:0007669"/>
    <property type="project" value="UniProtKB-UniRule"/>
</dbReference>
<protein>
    <recommendedName>
        <fullName evidence="3">Nucleotide-binding protein ABAZ39_18000</fullName>
    </recommendedName>
</protein>
<dbReference type="Proteomes" id="UP000236268">
    <property type="component" value="Unassembled WGS sequence"/>
</dbReference>
<dbReference type="AlphaFoldDB" id="A0A060DRM0"/>
<reference evidence="4 6" key="1">
    <citation type="journal article" date="2014" name="Genome Announc.">
        <title>Complete Genome Sequence of the Model Rhizosphere Strain Azospirillum brasilense Az39, Successfully Applied in Agriculture.</title>
        <authorList>
            <person name="Rivera D."/>
            <person name="Revale S."/>
            <person name="Molina R."/>
            <person name="Gualpa J."/>
            <person name="Puente M."/>
            <person name="Maroniche G."/>
            <person name="Paris G."/>
            <person name="Baker D."/>
            <person name="Clavijo B."/>
            <person name="McLay K."/>
            <person name="Spaepen S."/>
            <person name="Perticari A."/>
            <person name="Vazquez M."/>
            <person name="Wisniewski-Dye F."/>
            <person name="Watkins C."/>
            <person name="Martinez-Abarca F."/>
            <person name="Vanderleyden J."/>
            <person name="Cassan F."/>
        </authorList>
    </citation>
    <scope>NUCLEOTIDE SEQUENCE [LARGE SCALE GENOMIC DNA]</scope>
    <source>
        <strain evidence="4 6">Az39</strain>
        <plasmid evidence="4">AbAZ39_p1</plasmid>
    </source>
</reference>
<dbReference type="OrthoDB" id="9801447at2"/>
<dbReference type="HAMAP" id="MF_00632">
    <property type="entry name" value="UPF0234"/>
    <property type="match status" value="1"/>
</dbReference>
<dbReference type="RefSeq" id="WP_040134188.1">
    <property type="nucleotide sequence ID" value="NZ_CP007794.1"/>
</dbReference>
<evidence type="ECO:0000313" key="6">
    <source>
        <dbReference type="Proteomes" id="UP000027186"/>
    </source>
</evidence>
<organism evidence="4 6">
    <name type="scientific">Azospirillum argentinense</name>
    <dbReference type="NCBI Taxonomy" id="2970906"/>
    <lineage>
        <taxon>Bacteria</taxon>
        <taxon>Pseudomonadati</taxon>
        <taxon>Pseudomonadota</taxon>
        <taxon>Alphaproteobacteria</taxon>
        <taxon>Rhodospirillales</taxon>
        <taxon>Azospirillaceae</taxon>
        <taxon>Azospirillum</taxon>
    </lineage>
</organism>
<keyword evidence="4" id="KW-0614">Plasmid</keyword>
<dbReference type="InterPro" id="IPR007551">
    <property type="entry name" value="YajQ/Smlt4090-like"/>
</dbReference>
<dbReference type="InterPro" id="IPR035570">
    <property type="entry name" value="UPF0234_N"/>
</dbReference>
<evidence type="ECO:0000256" key="2">
    <source>
        <dbReference type="ARBA" id="ARBA00093450"/>
    </source>
</evidence>
<evidence type="ECO:0000313" key="5">
    <source>
        <dbReference type="EMBL" id="PNR00475.1"/>
    </source>
</evidence>
<dbReference type="InterPro" id="IPR035571">
    <property type="entry name" value="UPF0234-like_C"/>
</dbReference>
<accession>A0A2K1G6R4</accession>
<geneLocation type="plasmid" evidence="4 6">
    <name>AbAZ39_p1</name>
</geneLocation>
<dbReference type="PANTHER" id="PTHR30476">
    <property type="entry name" value="UPF0234 PROTEIN YAJQ"/>
    <property type="match status" value="1"/>
</dbReference>
<comment type="function">
    <text evidence="3">Nucleotide-binding protein.</text>
</comment>
<comment type="similarity">
    <text evidence="2 3">Belongs to the YajQ family.</text>
</comment>
<dbReference type="Pfam" id="PF04461">
    <property type="entry name" value="YajQ"/>
    <property type="match status" value="1"/>
</dbReference>
<evidence type="ECO:0000256" key="3">
    <source>
        <dbReference type="HAMAP-Rule" id="MF_00632"/>
    </source>
</evidence>
<keyword evidence="1 3" id="KW-0547">Nucleotide-binding</keyword>
<dbReference type="GO" id="GO:0005829">
    <property type="term" value="C:cytosol"/>
    <property type="evidence" value="ECO:0007669"/>
    <property type="project" value="TreeGrafter"/>
</dbReference>
<dbReference type="PANTHER" id="PTHR30476:SF0">
    <property type="entry name" value="UPF0234 PROTEIN YAJQ"/>
    <property type="match status" value="1"/>
</dbReference>
<reference evidence="5 7" key="2">
    <citation type="submission" date="2018-01" db="EMBL/GenBank/DDBJ databases">
        <title>Whole genome sequence of Azospirillum brasilense REC3 isolated from strawberry roots.</title>
        <authorList>
            <person name="Fontana C.A."/>
            <person name="Salazar S.M."/>
            <person name="Bassi D."/>
            <person name="Puglisi E."/>
            <person name="Lovaisa N.C."/>
            <person name="Toffoli L.M."/>
            <person name="Pedraza R."/>
            <person name="Cocconcelli P.S."/>
        </authorList>
    </citation>
    <scope>NUCLEOTIDE SEQUENCE [LARGE SCALE GENOMIC DNA]</scope>
    <source>
        <strain evidence="5 7">REC3</strain>
        <plasmid evidence="5">p1unnanmed</plasmid>
    </source>
</reference>
<dbReference type="EMBL" id="POWG01000002">
    <property type="protein sequence ID" value="PNR00475.1"/>
    <property type="molecule type" value="Genomic_DNA"/>
</dbReference>
<dbReference type="NCBIfam" id="NF003819">
    <property type="entry name" value="PRK05412.1"/>
    <property type="match status" value="1"/>
</dbReference>
<evidence type="ECO:0000256" key="1">
    <source>
        <dbReference type="ARBA" id="ARBA00022741"/>
    </source>
</evidence>
<sequence>MPSFDIVSKTDIHEIDNALNGMRREIETRFDFKGSRCTVDRTENDITLLADDAPKLEQMQELLRVYVTRRKLDAGALDYSKPPERAAGDALRQVVTVKQGIAQDLGKTIVKAIKDAKMKVQVSIQGDELRVTGKKRDDLQDAIALVRGLKIEQPLQYLNFRD</sequence>
<accession>A0A060DRM0</accession>
<dbReference type="Gene3D" id="3.30.70.860">
    <property type="match status" value="1"/>
</dbReference>